<dbReference type="Proteomes" id="UP000216215">
    <property type="component" value="Unassembled WGS sequence"/>
</dbReference>
<sequence length="219" mass="21832">MSPPAGGGGDPVGPIELVDQRQDPAFGSATKTLVAVNFGAEDPARIIAVLVTGAGADHQVTGVTIDGNAATLGARTNTGRSAAIYFVALPTGASGDVVLTVSTTNIFVRTAVMALRGVAATVFDSDTLVDTGGFGTTFNKSVDADDAGIVLGAFCGNNKNATVAWTNLTEITDLDPNGSANQRHSTAGSLIDSASTVSVTAETSQTTGGSLVLVSFAGL</sequence>
<name>A0AB36R590_9HYPH</name>
<comment type="caution">
    <text evidence="1">The sequence shown here is derived from an EMBL/GenBank/DDBJ whole genome shotgun (WGS) entry which is preliminary data.</text>
</comment>
<protein>
    <submittedName>
        <fullName evidence="1">Uncharacterized protein</fullName>
    </submittedName>
</protein>
<keyword evidence="2" id="KW-1185">Reference proteome</keyword>
<accession>A0AB36R590</accession>
<evidence type="ECO:0000313" key="2">
    <source>
        <dbReference type="Proteomes" id="UP000216215"/>
    </source>
</evidence>
<dbReference type="EMBL" id="NPKI01000032">
    <property type="protein sequence ID" value="PAP99497.1"/>
    <property type="molecule type" value="Genomic_DNA"/>
</dbReference>
<evidence type="ECO:0000313" key="1">
    <source>
        <dbReference type="EMBL" id="PAP99497.1"/>
    </source>
</evidence>
<organism evidence="1 2">
    <name type="scientific">Mesorhizobium mediterraneum</name>
    <dbReference type="NCBI Taxonomy" id="43617"/>
    <lineage>
        <taxon>Bacteria</taxon>
        <taxon>Pseudomonadati</taxon>
        <taxon>Pseudomonadota</taxon>
        <taxon>Alphaproteobacteria</taxon>
        <taxon>Hyphomicrobiales</taxon>
        <taxon>Phyllobacteriaceae</taxon>
        <taxon>Mesorhizobium</taxon>
    </lineage>
</organism>
<reference evidence="2" key="1">
    <citation type="submission" date="2017-08" db="EMBL/GenBank/DDBJ databases">
        <title>Mesorhizobium wenxinae sp. nov., a novel rhizobial species isolated from root nodules of chickpea (Cicer arietinum L.).</title>
        <authorList>
            <person name="Zhang J."/>
        </authorList>
    </citation>
    <scope>NUCLEOTIDE SEQUENCE [LARGE SCALE GENOMIC DNA]</scope>
    <source>
        <strain evidence="2">USDA 3392</strain>
    </source>
</reference>
<proteinExistence type="predicted"/>
<gene>
    <name evidence="1" type="ORF">CIT25_24170</name>
</gene>
<dbReference type="AlphaFoldDB" id="A0AB36R590"/>